<dbReference type="PANTHER" id="PTHR47505">
    <property type="entry name" value="DNA UTILIZATION PROTEIN YHGH"/>
    <property type="match status" value="1"/>
</dbReference>
<dbReference type="Gene3D" id="3.40.50.2020">
    <property type="match status" value="1"/>
</dbReference>
<evidence type="ECO:0000313" key="3">
    <source>
        <dbReference type="EMBL" id="OGY19014.1"/>
    </source>
</evidence>
<feature type="domain" description="Double zinc ribbon" evidence="2">
    <location>
        <begin position="3"/>
        <end position="53"/>
    </location>
</feature>
<reference evidence="3 4" key="1">
    <citation type="journal article" date="2016" name="Nat. Commun.">
        <title>Thousands of microbial genomes shed light on interconnected biogeochemical processes in an aquifer system.</title>
        <authorList>
            <person name="Anantharaman K."/>
            <person name="Brown C.T."/>
            <person name="Hug L.A."/>
            <person name="Sharon I."/>
            <person name="Castelle C.J."/>
            <person name="Probst A.J."/>
            <person name="Thomas B.C."/>
            <person name="Singh A."/>
            <person name="Wilkins M.J."/>
            <person name="Karaoz U."/>
            <person name="Brodie E.L."/>
            <person name="Williams K.H."/>
            <person name="Hubbard S.S."/>
            <person name="Banfield J.F."/>
        </authorList>
    </citation>
    <scope>NUCLEOTIDE SEQUENCE [LARGE SCALE GENOMIC DNA]</scope>
</reference>
<evidence type="ECO:0000256" key="1">
    <source>
        <dbReference type="ARBA" id="ARBA00008007"/>
    </source>
</evidence>
<dbReference type="InterPro" id="IPR029057">
    <property type="entry name" value="PRTase-like"/>
</dbReference>
<dbReference type="CDD" id="cd06223">
    <property type="entry name" value="PRTases_typeI"/>
    <property type="match status" value="1"/>
</dbReference>
<sequence>MNLLDIVFPKKCVNCGKWGKYVCESCEVGLWEEEQICPVCGWASRYGLKHKYCRQPYSLDGLTCLWAYEGVARKIISKAKYRFYYDMLSELLRGSKSLGMPAVGAQVPLDACPVVVPVPLYSKREKWRGFNQAEMIGRWLAEKENLESRNLLVRVKNTGQQVGKLRRERLENIKNAFQLRATSYLPRAILLVDDVWTSGATMAECCWVLKKAGAKYVWGWVLAR</sequence>
<name>A0A1G1VUM5_9BACT</name>
<dbReference type="STRING" id="1797589.A2784_00335"/>
<evidence type="ECO:0000259" key="2">
    <source>
        <dbReference type="Pfam" id="PF18912"/>
    </source>
</evidence>
<dbReference type="Proteomes" id="UP000177324">
    <property type="component" value="Unassembled WGS sequence"/>
</dbReference>
<protein>
    <recommendedName>
        <fullName evidence="2">Double zinc ribbon domain-containing protein</fullName>
    </recommendedName>
</protein>
<dbReference type="PANTHER" id="PTHR47505:SF1">
    <property type="entry name" value="DNA UTILIZATION PROTEIN YHGH"/>
    <property type="match status" value="1"/>
</dbReference>
<dbReference type="InterPro" id="IPR051910">
    <property type="entry name" value="ComF/GntX_DNA_util-trans"/>
</dbReference>
<organism evidence="3 4">
    <name type="scientific">Candidatus Chisholmbacteria bacterium RIFCSPHIGHO2_01_FULL_48_12</name>
    <dbReference type="NCBI Taxonomy" id="1797589"/>
    <lineage>
        <taxon>Bacteria</taxon>
        <taxon>Candidatus Chisholmiibacteriota</taxon>
    </lineage>
</organism>
<dbReference type="Pfam" id="PF18912">
    <property type="entry name" value="DZR_2"/>
    <property type="match status" value="1"/>
</dbReference>
<gene>
    <name evidence="3" type="ORF">A2784_00335</name>
</gene>
<dbReference type="InterPro" id="IPR000836">
    <property type="entry name" value="PRTase_dom"/>
</dbReference>
<dbReference type="AlphaFoldDB" id="A0A1G1VUM5"/>
<comment type="similarity">
    <text evidence="1">Belongs to the ComF/GntX family.</text>
</comment>
<dbReference type="InterPro" id="IPR044005">
    <property type="entry name" value="DZR_2"/>
</dbReference>
<accession>A0A1G1VUM5</accession>
<evidence type="ECO:0000313" key="4">
    <source>
        <dbReference type="Proteomes" id="UP000177324"/>
    </source>
</evidence>
<comment type="caution">
    <text evidence="3">The sequence shown here is derived from an EMBL/GenBank/DDBJ whole genome shotgun (WGS) entry which is preliminary data.</text>
</comment>
<proteinExistence type="inferred from homology"/>
<dbReference type="SUPFAM" id="SSF53271">
    <property type="entry name" value="PRTase-like"/>
    <property type="match status" value="1"/>
</dbReference>
<dbReference type="EMBL" id="MHCH01000005">
    <property type="protein sequence ID" value="OGY19014.1"/>
    <property type="molecule type" value="Genomic_DNA"/>
</dbReference>